<feature type="domain" description="DUF1588" evidence="3">
    <location>
        <begin position="372"/>
        <end position="471"/>
    </location>
</feature>
<feature type="domain" description="DUF1592" evidence="4">
    <location>
        <begin position="221"/>
        <end position="349"/>
    </location>
</feature>
<dbReference type="Proteomes" id="UP000034883">
    <property type="component" value="Chromosome"/>
</dbReference>
<dbReference type="InterPro" id="IPR013042">
    <property type="entry name" value="DUF1592"/>
</dbReference>
<reference evidence="6 7" key="1">
    <citation type="submission" date="2015-03" db="EMBL/GenBank/DDBJ databases">
        <title>Genome assembly of Sandaracinus amylolyticus DSM 53668.</title>
        <authorList>
            <person name="Sharma G."/>
            <person name="Subramanian S."/>
        </authorList>
    </citation>
    <scope>NUCLEOTIDE SEQUENCE [LARGE SCALE GENOMIC DNA]</scope>
    <source>
        <strain evidence="6 7">DSM 53668</strain>
    </source>
</reference>
<keyword evidence="7" id="KW-1185">Reference proteome</keyword>
<dbReference type="InterPro" id="IPR013043">
    <property type="entry name" value="DUF1595"/>
</dbReference>
<dbReference type="AlphaFoldDB" id="A0A0F6SH25"/>
<name>A0A0F6SH25_9BACT</name>
<dbReference type="EMBL" id="CP011125">
    <property type="protein sequence ID" value="AKF09704.1"/>
    <property type="molecule type" value="Genomic_DNA"/>
</dbReference>
<dbReference type="Pfam" id="PF07627">
    <property type="entry name" value="PSCyt3"/>
    <property type="match status" value="1"/>
</dbReference>
<accession>A0A0F6SH25</accession>
<evidence type="ECO:0000313" key="7">
    <source>
        <dbReference type="Proteomes" id="UP000034883"/>
    </source>
</evidence>
<gene>
    <name evidence="6" type="ORF">DB32_006853</name>
</gene>
<dbReference type="InterPro" id="IPR013039">
    <property type="entry name" value="DUF1588"/>
</dbReference>
<evidence type="ECO:0000259" key="3">
    <source>
        <dbReference type="Pfam" id="PF07627"/>
    </source>
</evidence>
<organism evidence="6 7">
    <name type="scientific">Sandaracinus amylolyticus</name>
    <dbReference type="NCBI Taxonomy" id="927083"/>
    <lineage>
        <taxon>Bacteria</taxon>
        <taxon>Pseudomonadati</taxon>
        <taxon>Myxococcota</taxon>
        <taxon>Polyangia</taxon>
        <taxon>Polyangiales</taxon>
        <taxon>Sandaracinaceae</taxon>
        <taxon>Sandaracinus</taxon>
    </lineage>
</organism>
<dbReference type="Pfam" id="PF07637">
    <property type="entry name" value="PSD5"/>
    <property type="match status" value="1"/>
</dbReference>
<evidence type="ECO:0000313" key="6">
    <source>
        <dbReference type="EMBL" id="AKF09704.1"/>
    </source>
</evidence>
<sequence length="570" mass="62743">MRSRFPRDLVEPARGTRVAQGRRVRRLPSIAVVLALVGCEGVVLDDPASPGRATSASYEPGPAVLPRLTARQYRRSVEDLLGGPVPESAVEADTTPFLFASIGAASTTLSARGAQQFEEAAHVAADAVFADEARRGALVGCAPASADDLCARAFVARFLRRAFRRAIEDDELERWMTLARVEPDVWRGLASLVAGALQSPSFVYRVELGDPDPTRPGWSRLHGYELASRLSFVLWGRVPDAALLDAAERGVLDTHEGLRHEARRLLGDDRARETVRAFFREYLGLAALDALDRDPTLFPSFTPALGRSMRGEIERLVEHVVFEQDGDFRAIFDSPVTFVDAPLAALYELPIALDDADEEGFVRVTLPAGGVRAGLLTTAGFLAAQAHPNLTSPTRRGKFVRERLLCQLVADPPQDIELDLGEAEDDDGRPRTLRERLAMHRENPACATCHAQIDPIGLGMEDFDAIGAHRTLEAGRAIDATGDLDALAFEGARELGELMRHDGRVPACVTRQLFRHAIGRLEEERERRAIEELTERFAESGFRFRELLFALVTSEAFRTVRTTEIEEEAR</sequence>
<dbReference type="Pfam" id="PF07624">
    <property type="entry name" value="PSD2"/>
    <property type="match status" value="1"/>
</dbReference>
<dbReference type="Pfam" id="PF07631">
    <property type="entry name" value="PSD4"/>
    <property type="match status" value="1"/>
</dbReference>
<evidence type="ECO:0000259" key="4">
    <source>
        <dbReference type="Pfam" id="PF07631"/>
    </source>
</evidence>
<feature type="domain" description="DUF1587" evidence="2">
    <location>
        <begin position="67"/>
        <end position="129"/>
    </location>
</feature>
<evidence type="ECO:0000259" key="1">
    <source>
        <dbReference type="Pfam" id="PF07624"/>
    </source>
</evidence>
<proteinExistence type="predicted"/>
<protein>
    <submittedName>
        <fullName evidence="6">Cellulose-binding domain protein</fullName>
    </submittedName>
</protein>
<dbReference type="InterPro" id="IPR013036">
    <property type="entry name" value="DUF1587"/>
</dbReference>
<dbReference type="STRING" id="927083.DB32_006853"/>
<dbReference type="Pfam" id="PF07626">
    <property type="entry name" value="PSD3"/>
    <property type="match status" value="1"/>
</dbReference>
<dbReference type="KEGG" id="samy:DB32_006853"/>
<feature type="domain" description="DUF1595" evidence="5">
    <location>
        <begin position="150"/>
        <end position="207"/>
    </location>
</feature>
<feature type="domain" description="DUF1585" evidence="1">
    <location>
        <begin position="488"/>
        <end position="557"/>
    </location>
</feature>
<dbReference type="InterPro" id="IPR011478">
    <property type="entry name" value="DUF1585"/>
</dbReference>
<evidence type="ECO:0000259" key="5">
    <source>
        <dbReference type="Pfam" id="PF07637"/>
    </source>
</evidence>
<evidence type="ECO:0000259" key="2">
    <source>
        <dbReference type="Pfam" id="PF07626"/>
    </source>
</evidence>